<evidence type="ECO:0000256" key="3">
    <source>
        <dbReference type="ARBA" id="ARBA00023002"/>
    </source>
</evidence>
<reference evidence="5 6" key="1">
    <citation type="journal article" date="2016" name="Antonie Van Leeuwenhoek">
        <title>Denitratimonas tolerans gen. nov., sp. nov., a denitrifying bacterium isolated from a bioreactor for tannery wastewater treatment.</title>
        <authorList>
            <person name="Han S.I."/>
            <person name="Kim J.O."/>
            <person name="Lee Y.R."/>
            <person name="Ekpeghere K.I."/>
            <person name="Koh S.C."/>
            <person name="Whang K.S."/>
        </authorList>
    </citation>
    <scope>NUCLEOTIDE SEQUENCE [LARGE SCALE GENOMIC DNA]</scope>
    <source>
        <strain evidence="5 6">KACC 17565</strain>
    </source>
</reference>
<dbReference type="Proteomes" id="UP001364472">
    <property type="component" value="Unassembled WGS sequence"/>
</dbReference>
<dbReference type="PANTHER" id="PTHR43150:SF2">
    <property type="entry name" value="HYPERKINETIC, ISOFORM M"/>
    <property type="match status" value="1"/>
</dbReference>
<dbReference type="GO" id="GO:0016491">
    <property type="term" value="F:oxidoreductase activity"/>
    <property type="evidence" value="ECO:0007669"/>
    <property type="project" value="UniProtKB-KW"/>
</dbReference>
<dbReference type="InterPro" id="IPR036812">
    <property type="entry name" value="NAD(P)_OxRdtase_dom_sf"/>
</dbReference>
<comment type="caution">
    <text evidence="5">The sequence shown here is derived from an EMBL/GenBank/DDBJ whole genome shotgun (WGS) entry which is preliminary data.</text>
</comment>
<keyword evidence="3" id="KW-0560">Oxidoreductase</keyword>
<evidence type="ECO:0000256" key="2">
    <source>
        <dbReference type="ARBA" id="ARBA00022857"/>
    </source>
</evidence>
<comment type="similarity">
    <text evidence="1">Belongs to the shaker potassium channel beta subunit family.</text>
</comment>
<evidence type="ECO:0000313" key="5">
    <source>
        <dbReference type="EMBL" id="MEJ1250206.1"/>
    </source>
</evidence>
<proteinExistence type="inferred from homology"/>
<dbReference type="EMBL" id="JBBDHC010000016">
    <property type="protein sequence ID" value="MEJ1250206.1"/>
    <property type="molecule type" value="Genomic_DNA"/>
</dbReference>
<name>A0AAW9R749_9GAMM</name>
<protein>
    <submittedName>
        <fullName evidence="5">Aldo/keto reductase</fullName>
    </submittedName>
</protein>
<keyword evidence="2" id="KW-0521">NADP</keyword>
<keyword evidence="6" id="KW-1185">Reference proteome</keyword>
<dbReference type="Gene3D" id="3.20.20.100">
    <property type="entry name" value="NADP-dependent oxidoreductase domain"/>
    <property type="match status" value="1"/>
</dbReference>
<evidence type="ECO:0000256" key="1">
    <source>
        <dbReference type="ARBA" id="ARBA00006515"/>
    </source>
</evidence>
<dbReference type="InterPro" id="IPR005399">
    <property type="entry name" value="K_chnl_volt-dep_bsu_KCNAB-rel"/>
</dbReference>
<dbReference type="Pfam" id="PF00248">
    <property type="entry name" value="Aldo_ket_red"/>
    <property type="match status" value="1"/>
</dbReference>
<dbReference type="PRINTS" id="PR01577">
    <property type="entry name" value="KCNABCHANNEL"/>
</dbReference>
<gene>
    <name evidence="5" type="ORF">WB794_11045</name>
</gene>
<sequence length="325" mass="35010">MDYRRLGHSGLKVSALALGSWITFGGALDRGGARRLVAHAYDAGISLFDSAENYAGGLAEEWLGDVIADLRLPRDAICLSSKAFFGAAPDPRPTQRGLSRKHLRDACDAALARLRTDYLDLFFCHRPDPETPVEETVAAMDLLVRTGKVLYWGTSEWPAELIRSALRCARTNGLTPPTAEQAQYNLLHRKRVEFEYAPLYDDPGLGLTTWSPLASGLLSGKYAQGRIPEGSRRARRDHGWHDGVLPGASEAARDAAVARLADLADALDATPAALAIAWCLRNPKVSSVILGCSSTAQLDANLAALALAQRLDPGTLARLDALADD</sequence>
<dbReference type="SUPFAM" id="SSF51430">
    <property type="entry name" value="NAD(P)-linked oxidoreductase"/>
    <property type="match status" value="1"/>
</dbReference>
<organism evidence="5 6">
    <name type="scientific">Denitratimonas tolerans</name>
    <dbReference type="NCBI Taxonomy" id="1338420"/>
    <lineage>
        <taxon>Bacteria</taxon>
        <taxon>Pseudomonadati</taxon>
        <taxon>Pseudomonadota</taxon>
        <taxon>Gammaproteobacteria</taxon>
        <taxon>Lysobacterales</taxon>
        <taxon>Lysobacteraceae</taxon>
        <taxon>Denitratimonas</taxon>
    </lineage>
</organism>
<dbReference type="PANTHER" id="PTHR43150">
    <property type="entry name" value="HYPERKINETIC, ISOFORM M"/>
    <property type="match status" value="1"/>
</dbReference>
<evidence type="ECO:0000313" key="6">
    <source>
        <dbReference type="Proteomes" id="UP001364472"/>
    </source>
</evidence>
<evidence type="ECO:0000259" key="4">
    <source>
        <dbReference type="Pfam" id="PF00248"/>
    </source>
</evidence>
<dbReference type="AlphaFoldDB" id="A0AAW9R749"/>
<dbReference type="RefSeq" id="WP_337335909.1">
    <property type="nucleotide sequence ID" value="NZ_JBBDHC010000016.1"/>
</dbReference>
<feature type="domain" description="NADP-dependent oxidoreductase" evidence="4">
    <location>
        <begin position="16"/>
        <end position="323"/>
    </location>
</feature>
<accession>A0AAW9R749</accession>
<dbReference type="InterPro" id="IPR023210">
    <property type="entry name" value="NADP_OxRdtase_dom"/>
</dbReference>